<feature type="transmembrane region" description="Helical" evidence="2">
    <location>
        <begin position="388"/>
        <end position="410"/>
    </location>
</feature>
<dbReference type="InterPro" id="IPR052350">
    <property type="entry name" value="Metallo-dep_Lactonases"/>
</dbReference>
<evidence type="ECO:0000313" key="5">
    <source>
        <dbReference type="EMBL" id="CAD8375404.1"/>
    </source>
</evidence>
<evidence type="ECO:0000256" key="2">
    <source>
        <dbReference type="SAM" id="Phobius"/>
    </source>
</evidence>
<name>A0A7S0FQW1_9STRA</name>
<gene>
    <name evidence="5" type="ORF">MPOL1434_LOCUS8472</name>
</gene>
<keyword evidence="3" id="KW-0732">Signal</keyword>
<reference evidence="5" key="1">
    <citation type="submission" date="2021-01" db="EMBL/GenBank/DDBJ databases">
        <authorList>
            <person name="Corre E."/>
            <person name="Pelletier E."/>
            <person name="Niang G."/>
            <person name="Scheremetjew M."/>
            <person name="Finn R."/>
            <person name="Kale V."/>
            <person name="Holt S."/>
            <person name="Cochrane G."/>
            <person name="Meng A."/>
            <person name="Brown T."/>
            <person name="Cohen L."/>
        </authorList>
    </citation>
    <scope>NUCLEOTIDE SEQUENCE</scope>
    <source>
        <strain evidence="5">CCMP3303</strain>
    </source>
</reference>
<comment type="similarity">
    <text evidence="1">Belongs to the metallo-dependent hydrolases superfamily.</text>
</comment>
<dbReference type="Pfam" id="PF04909">
    <property type="entry name" value="Amidohydro_2"/>
    <property type="match status" value="1"/>
</dbReference>
<accession>A0A7S0FQW1</accession>
<dbReference type="InterPro" id="IPR006680">
    <property type="entry name" value="Amidohydro-rel"/>
</dbReference>
<dbReference type="PANTHER" id="PTHR43569:SF2">
    <property type="entry name" value="AMIDOHYDROLASE-RELATED DOMAIN-CONTAINING PROTEIN"/>
    <property type="match status" value="1"/>
</dbReference>
<evidence type="ECO:0000256" key="1">
    <source>
        <dbReference type="ARBA" id="ARBA00038310"/>
    </source>
</evidence>
<sequence length="411" mass="44290">MKFHSNATAFLVVLSVLSPLAAAVQPPARIVDAHHHYLDLGGNSFSSWLGGLFGIFAYLPEHYTADVVEPLAESNITLTGSVHIEVLTDTPFGGVEEAAWVQSLVDQGDAPELRAIVGSCDLGDADNVEECLSEMVGASPLVRGIRWILDYVGPFDGSSATHVNAARKDIDYLRGGADGGVVPDFEKGYALLGEYDLSFDGQFAPEQAPAMATLTSRYPNIPVIINHLGKPRLVLGTDSNATEPDQDILGEWREGMALLAALPNTYVKLSMLGYIVPDWITEERREQIIRDLVLETVEMFGPKRCMFALNWYLGASISDNDGLGSIGPSPVELTDYMSNWLANYSDEDREWIFSKTAETVYKFGEVGDEMASVEGTQDAMGSDPSSSVVASVSSGGILAILVSSTIVVLLC</sequence>
<dbReference type="PANTHER" id="PTHR43569">
    <property type="entry name" value="AMIDOHYDROLASE"/>
    <property type="match status" value="1"/>
</dbReference>
<evidence type="ECO:0000259" key="4">
    <source>
        <dbReference type="Pfam" id="PF04909"/>
    </source>
</evidence>
<dbReference type="Gene3D" id="3.20.20.140">
    <property type="entry name" value="Metal-dependent hydrolases"/>
    <property type="match status" value="1"/>
</dbReference>
<organism evidence="5">
    <name type="scientific">Minutocellus polymorphus</name>
    <dbReference type="NCBI Taxonomy" id="265543"/>
    <lineage>
        <taxon>Eukaryota</taxon>
        <taxon>Sar</taxon>
        <taxon>Stramenopiles</taxon>
        <taxon>Ochrophyta</taxon>
        <taxon>Bacillariophyta</taxon>
        <taxon>Mediophyceae</taxon>
        <taxon>Cymatosirophycidae</taxon>
        <taxon>Cymatosirales</taxon>
        <taxon>Cymatosiraceae</taxon>
        <taxon>Minutocellus</taxon>
    </lineage>
</organism>
<dbReference type="GO" id="GO:0016787">
    <property type="term" value="F:hydrolase activity"/>
    <property type="evidence" value="ECO:0007669"/>
    <property type="project" value="InterPro"/>
</dbReference>
<protein>
    <recommendedName>
        <fullName evidence="4">Amidohydrolase-related domain-containing protein</fullName>
    </recommendedName>
</protein>
<feature type="chain" id="PRO_5031309315" description="Amidohydrolase-related domain-containing protein" evidence="3">
    <location>
        <begin position="24"/>
        <end position="411"/>
    </location>
</feature>
<keyword evidence="2" id="KW-0812">Transmembrane</keyword>
<dbReference type="SUPFAM" id="SSF51556">
    <property type="entry name" value="Metallo-dependent hydrolases"/>
    <property type="match status" value="1"/>
</dbReference>
<dbReference type="EMBL" id="HBEJ01014426">
    <property type="protein sequence ID" value="CAD8375404.1"/>
    <property type="molecule type" value="Transcribed_RNA"/>
</dbReference>
<evidence type="ECO:0000256" key="3">
    <source>
        <dbReference type="SAM" id="SignalP"/>
    </source>
</evidence>
<keyword evidence="2" id="KW-0472">Membrane</keyword>
<proteinExistence type="inferred from homology"/>
<feature type="domain" description="Amidohydrolase-related" evidence="4">
    <location>
        <begin position="32"/>
        <end position="363"/>
    </location>
</feature>
<dbReference type="AlphaFoldDB" id="A0A7S0FQW1"/>
<feature type="signal peptide" evidence="3">
    <location>
        <begin position="1"/>
        <end position="23"/>
    </location>
</feature>
<dbReference type="InterPro" id="IPR032466">
    <property type="entry name" value="Metal_Hydrolase"/>
</dbReference>
<keyword evidence="2" id="KW-1133">Transmembrane helix</keyword>